<dbReference type="SUPFAM" id="SSF82549">
    <property type="entry name" value="DAK1/DegV-like"/>
    <property type="match status" value="1"/>
</dbReference>
<dbReference type="RefSeq" id="WP_194370970.1">
    <property type="nucleotide sequence ID" value="NZ_CP063767.1"/>
</dbReference>
<evidence type="ECO:0000256" key="1">
    <source>
        <dbReference type="ARBA" id="ARBA00023121"/>
    </source>
</evidence>
<dbReference type="KEGG" id="tio:INP52_08780"/>
<dbReference type="GO" id="GO:0008289">
    <property type="term" value="F:lipid binding"/>
    <property type="evidence" value="ECO:0007669"/>
    <property type="project" value="UniProtKB-KW"/>
</dbReference>
<keyword evidence="3" id="KW-1185">Reference proteome</keyword>
<dbReference type="PROSITE" id="PS51482">
    <property type="entry name" value="DEGV"/>
    <property type="match status" value="1"/>
</dbReference>
<accession>A0A7S7RUP5</accession>
<dbReference type="Gene3D" id="3.40.50.10170">
    <property type="match status" value="1"/>
</dbReference>
<evidence type="ECO:0000313" key="2">
    <source>
        <dbReference type="EMBL" id="QOY60484.1"/>
    </source>
</evidence>
<sequence>MLALVTDSTCGLTRDEARELGVDIVPMSYVADGVRHAEGFVGETGDYADLFWRSHLVTSEAVRPSAFRRALRPHLEAGDDVVCLTISSRLSGTFRSAEQAARTLRAQYEDGPQICVVDSWLTAGALEFMVRRARLRADQGVSLDEIVRDLERERRARCIAFSVPDLRALHRSGRLGAFGRSVATKLNRYPVMLLEEGGIVEAGYGRGAHGMGTALVRLAGDGAHSFVISHFGERGVEAQQLLVAVHERFPHAPVRVKDGGPVLAKHLGLGAVGLSWE</sequence>
<protein>
    <submittedName>
        <fullName evidence="2">DegV family protein</fullName>
    </submittedName>
</protein>
<dbReference type="PANTHER" id="PTHR33434:SF2">
    <property type="entry name" value="FATTY ACID-BINDING PROTEIN TM_1468"/>
    <property type="match status" value="1"/>
</dbReference>
<dbReference type="InterPro" id="IPR003797">
    <property type="entry name" value="DegV"/>
</dbReference>
<dbReference type="Pfam" id="PF02645">
    <property type="entry name" value="DegV"/>
    <property type="match status" value="1"/>
</dbReference>
<dbReference type="Proteomes" id="UP000593735">
    <property type="component" value="Chromosome"/>
</dbReference>
<name>A0A7S7RUP5_9ACTN</name>
<dbReference type="InterPro" id="IPR043168">
    <property type="entry name" value="DegV_C"/>
</dbReference>
<dbReference type="Gene3D" id="3.30.1180.10">
    <property type="match status" value="1"/>
</dbReference>
<gene>
    <name evidence="2" type="ORF">INP52_08780</name>
</gene>
<organism evidence="2 3">
    <name type="scientific">Thermophilibacter immobilis</name>
    <dbReference type="NCBI Taxonomy" id="2779519"/>
    <lineage>
        <taxon>Bacteria</taxon>
        <taxon>Bacillati</taxon>
        <taxon>Actinomycetota</taxon>
        <taxon>Coriobacteriia</taxon>
        <taxon>Coriobacteriales</taxon>
        <taxon>Atopobiaceae</taxon>
        <taxon>Thermophilibacter</taxon>
    </lineage>
</organism>
<dbReference type="NCBIfam" id="TIGR00762">
    <property type="entry name" value="DegV"/>
    <property type="match status" value="1"/>
</dbReference>
<dbReference type="PANTHER" id="PTHR33434">
    <property type="entry name" value="DEGV DOMAIN-CONTAINING PROTEIN DR_1986-RELATED"/>
    <property type="match status" value="1"/>
</dbReference>
<dbReference type="AlphaFoldDB" id="A0A7S7RUP5"/>
<keyword evidence="1" id="KW-0446">Lipid-binding</keyword>
<dbReference type="InterPro" id="IPR050270">
    <property type="entry name" value="DegV_domain_contain"/>
</dbReference>
<evidence type="ECO:0000313" key="3">
    <source>
        <dbReference type="Proteomes" id="UP000593735"/>
    </source>
</evidence>
<proteinExistence type="predicted"/>
<dbReference type="EMBL" id="CP063767">
    <property type="protein sequence ID" value="QOY60484.1"/>
    <property type="molecule type" value="Genomic_DNA"/>
</dbReference>
<reference evidence="2 3" key="1">
    <citation type="submission" date="2020-10" db="EMBL/GenBank/DDBJ databases">
        <title>Olsenella immobilis sp.nov., isolated from the mud in a fermentation cellar used for the production of Chinese strong-flavoured liquor.</title>
        <authorList>
            <person name="Lu L."/>
        </authorList>
    </citation>
    <scope>NUCLEOTIDE SEQUENCE [LARGE SCALE GENOMIC DNA]</scope>
    <source>
        <strain evidence="2 3">LZLJ-2</strain>
    </source>
</reference>